<evidence type="ECO:0000313" key="2">
    <source>
        <dbReference type="EMBL" id="PTQ52221.1"/>
    </source>
</evidence>
<reference evidence="2 3" key="1">
    <citation type="submission" date="2017-08" db="EMBL/GenBank/DDBJ databases">
        <title>Burning lignite coal seam in the remote Altai Mountains harbors a hydrogen-driven thermophilic microbial community.</title>
        <authorList>
            <person name="Kadnikov V.V."/>
            <person name="Mardanov A.V."/>
            <person name="Ivasenko D."/>
            <person name="Beletsky A.V."/>
            <person name="Karnachuk O.V."/>
            <person name="Ravin N.V."/>
        </authorList>
    </citation>
    <scope>NUCLEOTIDE SEQUENCE [LARGE SCALE GENOMIC DNA]</scope>
    <source>
        <strain evidence="2">AL33</strain>
    </source>
</reference>
<evidence type="ECO:0000256" key="1">
    <source>
        <dbReference type="SAM" id="Phobius"/>
    </source>
</evidence>
<proteinExistence type="predicted"/>
<gene>
    <name evidence="2" type="ORF">HSCHL_0692</name>
</gene>
<protein>
    <submittedName>
        <fullName evidence="2">Uncharacterized protein</fullName>
    </submittedName>
</protein>
<evidence type="ECO:0000313" key="3">
    <source>
        <dbReference type="Proteomes" id="UP000244180"/>
    </source>
</evidence>
<feature type="transmembrane region" description="Helical" evidence="1">
    <location>
        <begin position="34"/>
        <end position="53"/>
    </location>
</feature>
<dbReference type="AlphaFoldDB" id="A0A2T5G7Q4"/>
<dbReference type="RefSeq" id="WP_273000472.1">
    <property type="nucleotide sequence ID" value="NZ_PEBV01000030.1"/>
</dbReference>
<accession>A0A2T5G7Q4</accession>
<sequence>MLLATETGREAAKTELYQAIFSVGNRLMDAVSGLSGPILTIGIVIAVVVFIVNIGKGLLKAFETFLLVVVGAFLLSHIREVYDFIVAVLFPNNPAG</sequence>
<dbReference type="Proteomes" id="UP000244180">
    <property type="component" value="Unassembled WGS sequence"/>
</dbReference>
<name>A0A2T5G7Q4_HYDSH</name>
<keyword evidence="1" id="KW-0472">Membrane</keyword>
<keyword evidence="1" id="KW-0812">Transmembrane</keyword>
<keyword evidence="1" id="KW-1133">Transmembrane helix</keyword>
<organism evidence="2 3">
    <name type="scientific">Hydrogenibacillus schlegelii</name>
    <name type="common">Bacillus schlegelii</name>
    <dbReference type="NCBI Taxonomy" id="1484"/>
    <lineage>
        <taxon>Bacteria</taxon>
        <taxon>Bacillati</taxon>
        <taxon>Bacillota</taxon>
        <taxon>Bacilli</taxon>
        <taxon>Bacillales</taxon>
        <taxon>Bacillales Family X. Incertae Sedis</taxon>
        <taxon>Hydrogenibacillus</taxon>
    </lineage>
</organism>
<dbReference type="EMBL" id="PEBV01000030">
    <property type="protein sequence ID" value="PTQ52221.1"/>
    <property type="molecule type" value="Genomic_DNA"/>
</dbReference>
<feature type="transmembrane region" description="Helical" evidence="1">
    <location>
        <begin position="65"/>
        <end position="90"/>
    </location>
</feature>
<comment type="caution">
    <text evidence="2">The sequence shown here is derived from an EMBL/GenBank/DDBJ whole genome shotgun (WGS) entry which is preliminary data.</text>
</comment>